<sequence length="92" mass="10669">MTHTEHATQSRKGKHLSFDERQFIAYLKNKLGLSNRTITKELGRAPQTIHNEIKDGTDDVIKQRQIHGTKQLITARRTILLKLGKKLRILRD</sequence>
<evidence type="ECO:0000313" key="2">
    <source>
        <dbReference type="EMBL" id="MFD2729437.1"/>
    </source>
</evidence>
<reference evidence="3" key="1">
    <citation type="journal article" date="2019" name="Int. J. Syst. Evol. Microbiol.">
        <title>The Global Catalogue of Microorganisms (GCM) 10K type strain sequencing project: providing services to taxonomists for standard genome sequencing and annotation.</title>
        <authorList>
            <consortium name="The Broad Institute Genomics Platform"/>
            <consortium name="The Broad Institute Genome Sequencing Center for Infectious Disease"/>
            <person name="Wu L."/>
            <person name="Ma J."/>
        </authorList>
    </citation>
    <scope>NUCLEOTIDE SEQUENCE [LARGE SCALE GENOMIC DNA]</scope>
    <source>
        <strain evidence="3">TISTR 932</strain>
    </source>
</reference>
<protein>
    <submittedName>
        <fullName evidence="2">Helix-turn-helix domain-containing protein</fullName>
    </submittedName>
</protein>
<accession>A0ABW5TKI8</accession>
<organism evidence="2 3">
    <name type="scientific">Enterococcus camelliae</name>
    <dbReference type="NCBI Taxonomy" id="453959"/>
    <lineage>
        <taxon>Bacteria</taxon>
        <taxon>Bacillati</taxon>
        <taxon>Bacillota</taxon>
        <taxon>Bacilli</taxon>
        <taxon>Lactobacillales</taxon>
        <taxon>Enterococcaceae</taxon>
        <taxon>Enterococcus</taxon>
    </lineage>
</organism>
<keyword evidence="3" id="KW-1185">Reference proteome</keyword>
<dbReference type="RefSeq" id="WP_379981793.1">
    <property type="nucleotide sequence ID" value="NZ_JBHUMO010000051.1"/>
</dbReference>
<evidence type="ECO:0000313" key="3">
    <source>
        <dbReference type="Proteomes" id="UP001597427"/>
    </source>
</evidence>
<comment type="caution">
    <text evidence="2">The sequence shown here is derived from an EMBL/GenBank/DDBJ whole genome shotgun (WGS) entry which is preliminary data.</text>
</comment>
<dbReference type="Proteomes" id="UP001597427">
    <property type="component" value="Unassembled WGS sequence"/>
</dbReference>
<name>A0ABW5TKI8_9ENTE</name>
<dbReference type="InterPro" id="IPR025246">
    <property type="entry name" value="IS30-like_HTH"/>
</dbReference>
<dbReference type="EMBL" id="JBHUMO010000051">
    <property type="protein sequence ID" value="MFD2729437.1"/>
    <property type="molecule type" value="Genomic_DNA"/>
</dbReference>
<gene>
    <name evidence="2" type="ORF">ACFSR0_08380</name>
</gene>
<dbReference type="Pfam" id="PF13936">
    <property type="entry name" value="HTH_38"/>
    <property type="match status" value="1"/>
</dbReference>
<evidence type="ECO:0000259" key="1">
    <source>
        <dbReference type="Pfam" id="PF13936"/>
    </source>
</evidence>
<feature type="domain" description="Transposase IS30-like HTH" evidence="1">
    <location>
        <begin position="12"/>
        <end position="54"/>
    </location>
</feature>
<dbReference type="Gene3D" id="1.10.10.60">
    <property type="entry name" value="Homeodomain-like"/>
    <property type="match status" value="1"/>
</dbReference>
<proteinExistence type="predicted"/>